<feature type="transmembrane region" description="Helical" evidence="2">
    <location>
        <begin position="88"/>
        <end position="111"/>
    </location>
</feature>
<protein>
    <submittedName>
        <fullName evidence="4">Uncharacterized protein</fullName>
    </submittedName>
</protein>
<keyword evidence="2" id="KW-0812">Transmembrane</keyword>
<organism evidence="3 4">
    <name type="scientific">Meloidogyne incognita</name>
    <name type="common">Southern root-knot nematode worm</name>
    <name type="synonym">Oxyuris incognita</name>
    <dbReference type="NCBI Taxonomy" id="6306"/>
    <lineage>
        <taxon>Eukaryota</taxon>
        <taxon>Metazoa</taxon>
        <taxon>Ecdysozoa</taxon>
        <taxon>Nematoda</taxon>
        <taxon>Chromadorea</taxon>
        <taxon>Rhabditida</taxon>
        <taxon>Tylenchina</taxon>
        <taxon>Tylenchomorpha</taxon>
        <taxon>Tylenchoidea</taxon>
        <taxon>Meloidogynidae</taxon>
        <taxon>Meloidogyninae</taxon>
        <taxon>Meloidogyne</taxon>
        <taxon>Meloidogyne incognita group</taxon>
    </lineage>
</organism>
<evidence type="ECO:0000313" key="3">
    <source>
        <dbReference type="Proteomes" id="UP000887563"/>
    </source>
</evidence>
<keyword evidence="3" id="KW-1185">Reference proteome</keyword>
<evidence type="ECO:0000313" key="4">
    <source>
        <dbReference type="WBParaSite" id="Minc3s00974g19467"/>
    </source>
</evidence>
<feature type="transmembrane region" description="Helical" evidence="2">
    <location>
        <begin position="156"/>
        <end position="178"/>
    </location>
</feature>
<evidence type="ECO:0000256" key="1">
    <source>
        <dbReference type="SAM" id="MobiDB-lite"/>
    </source>
</evidence>
<feature type="transmembrane region" description="Helical" evidence="2">
    <location>
        <begin position="117"/>
        <end position="135"/>
    </location>
</feature>
<dbReference type="AlphaFoldDB" id="A0A914LWJ4"/>
<accession>A0A914LWJ4</accession>
<evidence type="ECO:0000256" key="2">
    <source>
        <dbReference type="SAM" id="Phobius"/>
    </source>
</evidence>
<proteinExistence type="predicted"/>
<name>A0A914LWJ4_MELIC</name>
<sequence length="181" mass="20011">MKVLFKLVNGKFGRIFIRRNENNQEEEGGITTNNNIEDNEPLLGGNGNNEEEQINFHSSTSTNLLLNNLNSSPQITIKLFLRKYGIPLIILLIPSLISMSTDNVLLLASITGSFPGVGVQYILPALLILSARKALFTKIGSNTIPLNLLSSPFTHWLWPIGILCWAVFAILIVSLNIFHLG</sequence>
<feature type="region of interest" description="Disordered" evidence="1">
    <location>
        <begin position="26"/>
        <end position="50"/>
    </location>
</feature>
<keyword evidence="2" id="KW-1133">Transmembrane helix</keyword>
<reference evidence="4" key="1">
    <citation type="submission" date="2022-11" db="UniProtKB">
        <authorList>
            <consortium name="WormBaseParasite"/>
        </authorList>
    </citation>
    <scope>IDENTIFICATION</scope>
</reference>
<dbReference type="WBParaSite" id="Minc3s00974g19467">
    <property type="protein sequence ID" value="Minc3s00974g19467"/>
    <property type="gene ID" value="Minc3s00974g19467"/>
</dbReference>
<dbReference type="Proteomes" id="UP000887563">
    <property type="component" value="Unplaced"/>
</dbReference>
<keyword evidence="2" id="KW-0472">Membrane</keyword>